<protein>
    <submittedName>
        <fullName evidence="1">Uncharacterized protein</fullName>
    </submittedName>
</protein>
<reference evidence="2" key="1">
    <citation type="journal article" date="2017" name="Genome Biol.">
        <title>Comparative genomics reveals high biological diversity and specific adaptations in the industrially and medically important fungal genus Aspergillus.</title>
        <authorList>
            <person name="de Vries R.P."/>
            <person name="Riley R."/>
            <person name="Wiebenga A."/>
            <person name="Aguilar-Osorio G."/>
            <person name="Amillis S."/>
            <person name="Uchima C.A."/>
            <person name="Anderluh G."/>
            <person name="Asadollahi M."/>
            <person name="Askin M."/>
            <person name="Barry K."/>
            <person name="Battaglia E."/>
            <person name="Bayram O."/>
            <person name="Benocci T."/>
            <person name="Braus-Stromeyer S.A."/>
            <person name="Caldana C."/>
            <person name="Canovas D."/>
            <person name="Cerqueira G.C."/>
            <person name="Chen F."/>
            <person name="Chen W."/>
            <person name="Choi C."/>
            <person name="Clum A."/>
            <person name="Dos Santos R.A."/>
            <person name="Damasio A.R."/>
            <person name="Diallinas G."/>
            <person name="Emri T."/>
            <person name="Fekete E."/>
            <person name="Flipphi M."/>
            <person name="Freyberg S."/>
            <person name="Gallo A."/>
            <person name="Gournas C."/>
            <person name="Habgood R."/>
            <person name="Hainaut M."/>
            <person name="Harispe M.L."/>
            <person name="Henrissat B."/>
            <person name="Hilden K.S."/>
            <person name="Hope R."/>
            <person name="Hossain A."/>
            <person name="Karabika E."/>
            <person name="Karaffa L."/>
            <person name="Karanyi Z."/>
            <person name="Krasevec N."/>
            <person name="Kuo A."/>
            <person name="Kusch H."/>
            <person name="LaButti K."/>
            <person name="Lagendijk E.L."/>
            <person name="Lapidus A."/>
            <person name="Levasseur A."/>
            <person name="Lindquist E."/>
            <person name="Lipzen A."/>
            <person name="Logrieco A.F."/>
            <person name="MacCabe A."/>
            <person name="Maekelae M.R."/>
            <person name="Malavazi I."/>
            <person name="Melin P."/>
            <person name="Meyer V."/>
            <person name="Mielnichuk N."/>
            <person name="Miskei M."/>
            <person name="Molnar A.P."/>
            <person name="Mule G."/>
            <person name="Ngan C.Y."/>
            <person name="Orejas M."/>
            <person name="Orosz E."/>
            <person name="Ouedraogo J.P."/>
            <person name="Overkamp K.M."/>
            <person name="Park H.-S."/>
            <person name="Perrone G."/>
            <person name="Piumi F."/>
            <person name="Punt P.J."/>
            <person name="Ram A.F."/>
            <person name="Ramon A."/>
            <person name="Rauscher S."/>
            <person name="Record E."/>
            <person name="Riano-Pachon D.M."/>
            <person name="Robert V."/>
            <person name="Roehrig J."/>
            <person name="Ruller R."/>
            <person name="Salamov A."/>
            <person name="Salih N.S."/>
            <person name="Samson R.A."/>
            <person name="Sandor E."/>
            <person name="Sanguinetti M."/>
            <person name="Schuetze T."/>
            <person name="Sepcic K."/>
            <person name="Shelest E."/>
            <person name="Sherlock G."/>
            <person name="Sophianopoulou V."/>
            <person name="Squina F.M."/>
            <person name="Sun H."/>
            <person name="Susca A."/>
            <person name="Todd R.B."/>
            <person name="Tsang A."/>
            <person name="Unkles S.E."/>
            <person name="van de Wiele N."/>
            <person name="van Rossen-Uffink D."/>
            <person name="Oliveira J.V."/>
            <person name="Vesth T.C."/>
            <person name="Visser J."/>
            <person name="Yu J.-H."/>
            <person name="Zhou M."/>
            <person name="Andersen M.R."/>
            <person name="Archer D.B."/>
            <person name="Baker S.E."/>
            <person name="Benoit I."/>
            <person name="Brakhage A.A."/>
            <person name="Braus G.H."/>
            <person name="Fischer R."/>
            <person name="Frisvad J.C."/>
            <person name="Goldman G.H."/>
            <person name="Houbraken J."/>
            <person name="Oakley B."/>
            <person name="Pocsi I."/>
            <person name="Scazzocchio C."/>
            <person name="Seiboth B."/>
            <person name="vanKuyk P.A."/>
            <person name="Wortman J."/>
            <person name="Dyer P.S."/>
            <person name="Grigoriev I.V."/>
        </authorList>
    </citation>
    <scope>NUCLEOTIDE SEQUENCE [LARGE SCALE GENOMIC DNA]</scope>
    <source>
        <strain evidence="2">CBS 516.65</strain>
    </source>
</reference>
<dbReference type="GeneID" id="34461465"/>
<gene>
    <name evidence="1" type="ORF">ASPGLDRAFT_40311</name>
</gene>
<dbReference type="Proteomes" id="UP000184300">
    <property type="component" value="Unassembled WGS sequence"/>
</dbReference>
<keyword evidence="2" id="KW-1185">Reference proteome</keyword>
<accession>A0A1L9V539</accession>
<organism evidence="1 2">
    <name type="scientific">Aspergillus glaucus CBS 516.65</name>
    <dbReference type="NCBI Taxonomy" id="1160497"/>
    <lineage>
        <taxon>Eukaryota</taxon>
        <taxon>Fungi</taxon>
        <taxon>Dikarya</taxon>
        <taxon>Ascomycota</taxon>
        <taxon>Pezizomycotina</taxon>
        <taxon>Eurotiomycetes</taxon>
        <taxon>Eurotiomycetidae</taxon>
        <taxon>Eurotiales</taxon>
        <taxon>Aspergillaceae</taxon>
        <taxon>Aspergillus</taxon>
        <taxon>Aspergillus subgen. Aspergillus</taxon>
    </lineage>
</organism>
<evidence type="ECO:0000313" key="2">
    <source>
        <dbReference type="Proteomes" id="UP000184300"/>
    </source>
</evidence>
<evidence type="ECO:0000313" key="1">
    <source>
        <dbReference type="EMBL" id="OJJ79055.1"/>
    </source>
</evidence>
<sequence>MGTREKGFRGAADCEETINELLSLFDTSKPIHLLKGEEKGIDIRLKSGLGSKLRCITPSDADTWAVFEFEGERLEKIQQVNLELHQRELRAMPTDILRRLSQLCFNDMRVIFLVHDKRMLSIILQELDALVHCHKVLTPTQAEILREGISTTLLPAFPKTSRLMQDCHSNPNLKDSFILKLIRSGKGIGIPFGDELSSEDWQTRLEGCKHATISSGQTSYII</sequence>
<dbReference type="OrthoDB" id="2117718at2759"/>
<name>A0A1L9V539_ASPGL</name>
<dbReference type="RefSeq" id="XP_022395753.1">
    <property type="nucleotide sequence ID" value="XM_022545204.1"/>
</dbReference>
<dbReference type="VEuPathDB" id="FungiDB:ASPGLDRAFT_40311"/>
<dbReference type="AlphaFoldDB" id="A0A1L9V539"/>
<proteinExistence type="predicted"/>
<dbReference type="STRING" id="1160497.A0A1L9V539"/>
<dbReference type="EMBL" id="KV878923">
    <property type="protein sequence ID" value="OJJ79055.1"/>
    <property type="molecule type" value="Genomic_DNA"/>
</dbReference>